<evidence type="ECO:0008006" key="3">
    <source>
        <dbReference type="Google" id="ProtNLM"/>
    </source>
</evidence>
<evidence type="ECO:0000313" key="1">
    <source>
        <dbReference type="EMBL" id="GJJ10776.1"/>
    </source>
</evidence>
<keyword evidence="2" id="KW-1185">Reference proteome</keyword>
<organism evidence="1 2">
    <name type="scientific">Clathrus columnatus</name>
    <dbReference type="NCBI Taxonomy" id="1419009"/>
    <lineage>
        <taxon>Eukaryota</taxon>
        <taxon>Fungi</taxon>
        <taxon>Dikarya</taxon>
        <taxon>Basidiomycota</taxon>
        <taxon>Agaricomycotina</taxon>
        <taxon>Agaricomycetes</taxon>
        <taxon>Phallomycetidae</taxon>
        <taxon>Phallales</taxon>
        <taxon>Clathraceae</taxon>
        <taxon>Clathrus</taxon>
    </lineage>
</organism>
<sequence>MKIPVELCHIIIDNVTEKSDLISLGLTCKCFAAIIFPNYLLYHTICGCTHISNLWIHLVQNPKRCRYIRRLKVEQCQFKNNTKKKQLAHFNVDLADDQSKKPENIPSLLWSYELIGRALSQMVNLKAFEYLPSSPPVFDVESNIAKQYPSLKILKQVHHWSNLPTIPKNRSYICIFDTPIMHSVRGLVSLTLNSSWDAFDYSKSIMCRQLEYLKLLVYGQAFAAEFVSRGRWPNLRTLSILFPEDCSEATVAEDSIGDFLSFHCNIVSLDWHIGLKTDPVDHFNAKLLSITSLPLGSLPRLQALNADSNIGIDKSTLKIVKLGPIKSLNQLYNFGTLFPHIQSIDFHSLDIFPNDWKWSRMLHLFKLTEKNVTSVNLQADLVLSLSTMQNLKIIIGFEFWEQGWDEDHPRKCRDKLKEGDNINAVIFDYIIERLPRLEVCAVHYSIIKRVGTSRCWKWSWVALDNVYSERKHDLTIPEEHDHLVF</sequence>
<reference evidence="1" key="1">
    <citation type="submission" date="2021-10" db="EMBL/GenBank/DDBJ databases">
        <title>De novo Genome Assembly of Clathrus columnatus (Basidiomycota, Fungi) Using Illumina and Nanopore Sequence Data.</title>
        <authorList>
            <person name="Ogiso-Tanaka E."/>
            <person name="Itagaki H."/>
            <person name="Hosoya T."/>
            <person name="Hosaka K."/>
        </authorList>
    </citation>
    <scope>NUCLEOTIDE SEQUENCE</scope>
    <source>
        <strain evidence="1">MO-923</strain>
    </source>
</reference>
<gene>
    <name evidence="1" type="ORF">Clacol_005004</name>
</gene>
<accession>A0AAV5AE51</accession>
<dbReference type="Proteomes" id="UP001050691">
    <property type="component" value="Unassembled WGS sequence"/>
</dbReference>
<comment type="caution">
    <text evidence="1">The sequence shown here is derived from an EMBL/GenBank/DDBJ whole genome shotgun (WGS) entry which is preliminary data.</text>
</comment>
<protein>
    <recommendedName>
        <fullName evidence="3">F-box domain-containing protein</fullName>
    </recommendedName>
</protein>
<evidence type="ECO:0000313" key="2">
    <source>
        <dbReference type="Proteomes" id="UP001050691"/>
    </source>
</evidence>
<dbReference type="AlphaFoldDB" id="A0AAV5AE51"/>
<name>A0AAV5AE51_9AGAM</name>
<proteinExistence type="predicted"/>
<dbReference type="EMBL" id="BPWL01000005">
    <property type="protein sequence ID" value="GJJ10776.1"/>
    <property type="molecule type" value="Genomic_DNA"/>
</dbReference>